<feature type="region of interest" description="Disordered" evidence="1">
    <location>
        <begin position="626"/>
        <end position="647"/>
    </location>
</feature>
<evidence type="ECO:0000313" key="2">
    <source>
        <dbReference type="EMBL" id="KAG7816307.1"/>
    </source>
</evidence>
<accession>A0AAN6DD42</accession>
<evidence type="ECO:0000313" key="3">
    <source>
        <dbReference type="Proteomes" id="UP001196530"/>
    </source>
</evidence>
<dbReference type="EMBL" id="JAHLUX010000011">
    <property type="protein sequence ID" value="KAG7816307.1"/>
    <property type="molecule type" value="Genomic_DNA"/>
</dbReference>
<proteinExistence type="predicted"/>
<feature type="region of interest" description="Disordered" evidence="1">
    <location>
        <begin position="539"/>
        <end position="614"/>
    </location>
</feature>
<dbReference type="GO" id="GO:0005829">
    <property type="term" value="C:cytosol"/>
    <property type="evidence" value="ECO:0007669"/>
    <property type="project" value="TreeGrafter"/>
</dbReference>
<evidence type="ECO:0000256" key="1">
    <source>
        <dbReference type="SAM" id="MobiDB-lite"/>
    </source>
</evidence>
<dbReference type="InterPro" id="IPR015915">
    <property type="entry name" value="Kelch-typ_b-propeller"/>
</dbReference>
<feature type="region of interest" description="Disordered" evidence="1">
    <location>
        <begin position="663"/>
        <end position="735"/>
    </location>
</feature>
<gene>
    <name evidence="2" type="ORF">KL928_004863</name>
</gene>
<feature type="compositionally biased region" description="Polar residues" evidence="1">
    <location>
        <begin position="577"/>
        <end position="588"/>
    </location>
</feature>
<dbReference type="RefSeq" id="XP_043057858.1">
    <property type="nucleotide sequence ID" value="XM_043205608.1"/>
</dbReference>
<name>A0AAN6DD42_PICAN</name>
<dbReference type="GeneID" id="66128914"/>
<feature type="region of interest" description="Disordered" evidence="1">
    <location>
        <begin position="1064"/>
        <end position="1092"/>
    </location>
</feature>
<dbReference type="Gene3D" id="2.120.10.80">
    <property type="entry name" value="Kelch-type beta propeller"/>
    <property type="match status" value="1"/>
</dbReference>
<feature type="compositionally biased region" description="Low complexity" evidence="1">
    <location>
        <begin position="632"/>
        <end position="645"/>
    </location>
</feature>
<dbReference type="PANTHER" id="PTHR43503:SF2">
    <property type="entry name" value="NEGATIVE REGULATOR OF SPORULATION MDS3-RELATED"/>
    <property type="match status" value="1"/>
</dbReference>
<sequence>MPPLDSSASKCYWVEMPNAHDEDPANRLDVRSGASTDIYRSRILVYSGSVLPLSLKAGFSLQDVESEFKAAVARETDPPSDYNEYLSPEVFSLNLLNRKWIHLHAKHKFERPRPRMFHSMIVHDNYLYIYGGLCFDRRNRIKTLNDVWRFDRFDKSWKCLLPDGNNVVLKRFDHMSMFLPELHVVGRPTHQGIILFGGTSDEKQEILVSHIYDVVSEQWFPNLVFRIQDDESSGKIKYSAMDGPEVEVPGLRSLGLRSSLNSAIPAQALDSTQQVPPIYLYHKQPDQKHEPFITFPIGEGVAGTVMSLMSTNSTKVVPFELDYPTLGYFGENLIVTGFRPGEHSISLYIFNRISRTWMRLQISCTHSARSHRFFKGFVWNSHHKVVFLGNTKSLMTLPSVQHFSHFNTVSLPFTNTYGIEMEKAFSNVPETVPQHVPSSMGLDKSENTSFAAYSHYVAPQIMTNSIRSVFPPYAVALGKNAFERSTSISDFEFICSDGTSISMPLNLCRKRWGSRFDKLLADAYARAFADRHALPEFTESSSIESSPAETEFSGSLRSSKTPESRAPLFRHPFPESGKSSPLSGTSRFGSLPASRRSSLAASRRDSGCSRRNSMLGYEKLSMSVKNSNLRRSSGISSSSSSSAFSNPNIDVSEASGYLLGSPLILDELPPQPPMPELPQDPNESTTSFDFRAPSFGPKDASTSRLTQALSGMEDVDPLSNASLSDRPREESVDFPDATEAKMDARFLPRTLCLPFSKPTVRAFSEFLYTGQLGSNWKVVPTCVELLMIANLYEVPLLYDLISEALFVVIARKEAALVVQAKSCHAVDGGETGIPAIDKFTEQLAALDDNLMDLTLLKRASKAIGRYSSSGSLENSEIHFRDSFPTASKVRSHEMATEDSQSSSSSSSSSDSVRETFGLLNEQHYRDFESYIEKQPTETKEWPTLKSLMNPDAPACSDLIIDILVESGTLASDIKLMLRAINTREMIAQLKEHRRGSHDLRELSERLKAASVRPPKPHAGSTSSLPETAVYKTKSESELASAAAAGGTAERPRIPHVLTFTNLERAMTSTSEETSSPRRKRGFGLFKKNAAKY</sequence>
<feature type="compositionally biased region" description="Pro residues" evidence="1">
    <location>
        <begin position="669"/>
        <end position="678"/>
    </location>
</feature>
<dbReference type="AlphaFoldDB" id="A0AAN6DD42"/>
<feature type="compositionally biased region" description="Low complexity" evidence="1">
    <location>
        <begin position="590"/>
        <end position="601"/>
    </location>
</feature>
<protein>
    <submittedName>
        <fullName evidence="2">Uncharacterized protein</fullName>
    </submittedName>
</protein>
<organism evidence="2 3">
    <name type="scientific">Pichia angusta</name>
    <name type="common">Yeast</name>
    <name type="synonym">Hansenula polymorpha</name>
    <dbReference type="NCBI Taxonomy" id="870730"/>
    <lineage>
        <taxon>Eukaryota</taxon>
        <taxon>Fungi</taxon>
        <taxon>Dikarya</taxon>
        <taxon>Ascomycota</taxon>
        <taxon>Saccharomycotina</taxon>
        <taxon>Pichiomycetes</taxon>
        <taxon>Pichiales</taxon>
        <taxon>Pichiaceae</taxon>
        <taxon>Ogataea</taxon>
    </lineage>
</organism>
<dbReference type="PANTHER" id="PTHR43503">
    <property type="entry name" value="MCG48959-RELATED"/>
    <property type="match status" value="1"/>
</dbReference>
<feature type="compositionally biased region" description="Polar residues" evidence="1">
    <location>
        <begin position="700"/>
        <end position="709"/>
    </location>
</feature>
<feature type="compositionally biased region" description="Polar residues" evidence="1">
    <location>
        <begin position="539"/>
        <end position="561"/>
    </location>
</feature>
<dbReference type="Pfam" id="PF01344">
    <property type="entry name" value="Kelch_1"/>
    <property type="match status" value="1"/>
</dbReference>
<comment type="caution">
    <text evidence="2">The sequence shown here is derived from an EMBL/GenBank/DDBJ whole genome shotgun (WGS) entry which is preliminary data.</text>
</comment>
<dbReference type="GO" id="GO:0045454">
    <property type="term" value="P:cell redox homeostasis"/>
    <property type="evidence" value="ECO:0007669"/>
    <property type="project" value="TreeGrafter"/>
</dbReference>
<reference evidence="2" key="1">
    <citation type="journal article" date="2021" name="G3 (Bethesda)">
        <title>Genomic diversity, chromosomal rearrangements, and interspecies hybridization in the ogataea polymorpha species complex.</title>
        <authorList>
            <person name="Hanson S.J."/>
            <person name="Cinneide E.O."/>
            <person name="Salzberg L.I."/>
            <person name="Wolfe K.H."/>
            <person name="McGowan J."/>
            <person name="Fitzpatrick D.A."/>
            <person name="Matlin K."/>
        </authorList>
    </citation>
    <scope>NUCLEOTIDE SEQUENCE</scope>
    <source>
        <strain evidence="2">61-244</strain>
    </source>
</reference>
<feature type="region of interest" description="Disordered" evidence="1">
    <location>
        <begin position="1008"/>
        <end position="1027"/>
    </location>
</feature>
<dbReference type="SUPFAM" id="SSF117281">
    <property type="entry name" value="Kelch motif"/>
    <property type="match status" value="1"/>
</dbReference>
<dbReference type="InterPro" id="IPR006652">
    <property type="entry name" value="Kelch_1"/>
</dbReference>
<dbReference type="GO" id="GO:0005739">
    <property type="term" value="C:mitochondrion"/>
    <property type="evidence" value="ECO:0007669"/>
    <property type="project" value="TreeGrafter"/>
</dbReference>
<feature type="region of interest" description="Disordered" evidence="1">
    <location>
        <begin position="889"/>
        <end position="914"/>
    </location>
</feature>
<feature type="compositionally biased region" description="Low complexity" evidence="1">
    <location>
        <begin position="898"/>
        <end position="910"/>
    </location>
</feature>
<dbReference type="Proteomes" id="UP001196530">
    <property type="component" value="Unassembled WGS sequence"/>
</dbReference>